<dbReference type="EMBL" id="JBFTWV010000156">
    <property type="protein sequence ID" value="KAL2785064.1"/>
    <property type="molecule type" value="Genomic_DNA"/>
</dbReference>
<organism evidence="3 4">
    <name type="scientific">Aspergillus keveii</name>
    <dbReference type="NCBI Taxonomy" id="714993"/>
    <lineage>
        <taxon>Eukaryota</taxon>
        <taxon>Fungi</taxon>
        <taxon>Dikarya</taxon>
        <taxon>Ascomycota</taxon>
        <taxon>Pezizomycotina</taxon>
        <taxon>Eurotiomycetes</taxon>
        <taxon>Eurotiomycetidae</taxon>
        <taxon>Eurotiales</taxon>
        <taxon>Aspergillaceae</taxon>
        <taxon>Aspergillus</taxon>
        <taxon>Aspergillus subgen. Nidulantes</taxon>
    </lineage>
</organism>
<feature type="signal peptide" evidence="2">
    <location>
        <begin position="1"/>
        <end position="20"/>
    </location>
</feature>
<evidence type="ECO:0000256" key="1">
    <source>
        <dbReference type="SAM" id="MobiDB-lite"/>
    </source>
</evidence>
<feature type="region of interest" description="Disordered" evidence="1">
    <location>
        <begin position="19"/>
        <end position="39"/>
    </location>
</feature>
<evidence type="ECO:0000313" key="4">
    <source>
        <dbReference type="Proteomes" id="UP001610563"/>
    </source>
</evidence>
<comment type="caution">
    <text evidence="3">The sequence shown here is derived from an EMBL/GenBank/DDBJ whole genome shotgun (WGS) entry which is preliminary data.</text>
</comment>
<accession>A0ABR4FP73</accession>
<keyword evidence="2" id="KW-0732">Signal</keyword>
<gene>
    <name evidence="3" type="ORF">BJX66DRAFT_343419</name>
</gene>
<keyword evidence="4" id="KW-1185">Reference proteome</keyword>
<sequence>MKATTSLVLMAALLSPLTSSLPLPETTSNQGSDAPAPQRMIPTRTDLLSHIFATLGVDEINKFNQLRPVHFDSGNSINDSNAATNTVTSQANEEVPKPSGTVKVEKHVDQNGGATKTTTTTTTTFSTVAASAGGSANGTDFATTDDMDSAAEDPQGFMDTLFEVLRKKFQETLNSSDEVAL</sequence>
<evidence type="ECO:0000313" key="3">
    <source>
        <dbReference type="EMBL" id="KAL2785064.1"/>
    </source>
</evidence>
<name>A0ABR4FP73_9EURO</name>
<protein>
    <submittedName>
        <fullName evidence="3">Uncharacterized protein</fullName>
    </submittedName>
</protein>
<proteinExistence type="predicted"/>
<reference evidence="3 4" key="1">
    <citation type="submission" date="2024-07" db="EMBL/GenBank/DDBJ databases">
        <title>Section-level genome sequencing and comparative genomics of Aspergillus sections Usti and Cavernicolus.</title>
        <authorList>
            <consortium name="Lawrence Berkeley National Laboratory"/>
            <person name="Nybo J.L."/>
            <person name="Vesth T.C."/>
            <person name="Theobald S."/>
            <person name="Frisvad J.C."/>
            <person name="Larsen T.O."/>
            <person name="Kjaerboelling I."/>
            <person name="Rothschild-Mancinelli K."/>
            <person name="Lyhne E.K."/>
            <person name="Kogle M.E."/>
            <person name="Barry K."/>
            <person name="Clum A."/>
            <person name="Na H."/>
            <person name="Ledsgaard L."/>
            <person name="Lin J."/>
            <person name="Lipzen A."/>
            <person name="Kuo A."/>
            <person name="Riley R."/>
            <person name="Mondo S."/>
            <person name="Labutti K."/>
            <person name="Haridas S."/>
            <person name="Pangalinan J."/>
            <person name="Salamov A.A."/>
            <person name="Simmons B.A."/>
            <person name="Magnuson J.K."/>
            <person name="Chen J."/>
            <person name="Drula E."/>
            <person name="Henrissat B."/>
            <person name="Wiebenga A."/>
            <person name="Lubbers R.J."/>
            <person name="Gomes A.C."/>
            <person name="Makela M.R."/>
            <person name="Stajich J."/>
            <person name="Grigoriev I.V."/>
            <person name="Mortensen U.H."/>
            <person name="De Vries R.P."/>
            <person name="Baker S.E."/>
            <person name="Andersen M.R."/>
        </authorList>
    </citation>
    <scope>NUCLEOTIDE SEQUENCE [LARGE SCALE GENOMIC DNA]</scope>
    <source>
        <strain evidence="3 4">CBS 209.92</strain>
    </source>
</reference>
<evidence type="ECO:0000256" key="2">
    <source>
        <dbReference type="SAM" id="SignalP"/>
    </source>
</evidence>
<feature type="compositionally biased region" description="Low complexity" evidence="1">
    <location>
        <begin position="19"/>
        <end position="28"/>
    </location>
</feature>
<feature type="chain" id="PRO_5045713692" evidence="2">
    <location>
        <begin position="21"/>
        <end position="181"/>
    </location>
</feature>
<dbReference type="Proteomes" id="UP001610563">
    <property type="component" value="Unassembled WGS sequence"/>
</dbReference>